<name>A0A4Y3KP86_9CELL</name>
<dbReference type="AlphaFoldDB" id="A0A4Y3KP86"/>
<dbReference type="CDD" id="cd07035">
    <property type="entry name" value="TPP_PYR_POX_like"/>
    <property type="match status" value="1"/>
</dbReference>
<dbReference type="Proteomes" id="UP000320461">
    <property type="component" value="Unassembled WGS sequence"/>
</dbReference>
<dbReference type="GO" id="GO:0000287">
    <property type="term" value="F:magnesium ion binding"/>
    <property type="evidence" value="ECO:0007669"/>
    <property type="project" value="InterPro"/>
</dbReference>
<evidence type="ECO:0000256" key="1">
    <source>
        <dbReference type="ARBA" id="ARBA00007812"/>
    </source>
</evidence>
<dbReference type="PANTHER" id="PTHR18968:SF13">
    <property type="entry name" value="ACETOLACTATE SYNTHASE CATALYTIC SUBUNIT, MITOCHONDRIAL"/>
    <property type="match status" value="1"/>
</dbReference>
<dbReference type="OrthoDB" id="4959782at2"/>
<feature type="domain" description="Thiamine pyrophosphate enzyme N-terminal TPP-binding" evidence="6">
    <location>
        <begin position="13"/>
        <end position="114"/>
    </location>
</feature>
<gene>
    <name evidence="7" type="ORF">CGE01nite_30080</name>
</gene>
<dbReference type="Gene3D" id="3.40.50.1220">
    <property type="entry name" value="TPP-binding domain"/>
    <property type="match status" value="1"/>
</dbReference>
<dbReference type="Pfam" id="PF02775">
    <property type="entry name" value="TPP_enzyme_C"/>
    <property type="match status" value="1"/>
</dbReference>
<reference evidence="7 8" key="1">
    <citation type="submission" date="2019-06" db="EMBL/GenBank/DDBJ databases">
        <title>Whole genome shotgun sequence of Cellulomonas gelida NBRC 3748.</title>
        <authorList>
            <person name="Hosoyama A."/>
            <person name="Uohara A."/>
            <person name="Ohji S."/>
            <person name="Ichikawa N."/>
        </authorList>
    </citation>
    <scope>NUCLEOTIDE SEQUENCE [LARGE SCALE GENOMIC DNA]</scope>
    <source>
        <strain evidence="7 8">NBRC 3748</strain>
    </source>
</reference>
<dbReference type="GO" id="GO:0003984">
    <property type="term" value="F:acetolactate synthase activity"/>
    <property type="evidence" value="ECO:0007669"/>
    <property type="project" value="TreeGrafter"/>
</dbReference>
<sequence>MRDADRSWWDEAADELVAAGIDQVFALPGDDMLALGALDARGVGVVLAHSQRTAVHMALGYAATTRGVGVVVVGRGPGIAGALGAMLEAATGSTPLVVLSGGAPLGEAHPQTFQYAPQLELVRPLCRSAVRVETSGEVRARVAQSLLVAAGPPAGVAYVELPDPPQDDPPRAQVSEPAVAVTRPARAHDPGAVPPPPVLREARRPVILAGGGCQALPRGALTAWSQSWGAPVVCTASGRGVADEHSDLYLGVAGLYLHPEARRVLADADVVVTLGTRLEDTATIGLPVAPQTIQVNVEVADFDVSRPGALVQADVRSVVGHWARPDAVDAQWTSRVLAAGGALQAWAQERVATNPVAAVVSAAVAGLPPGSTFCQENGLMDIWSYLFPVTRLPPEVDMIVPSEQTTLGFGCAAAVGARHARRGDGGVVLVVTGDGAAATLGQDLDAPAPGARGVVLVVLDNAGFGWLEAQDRRVNGVHGRFVDIARPRLASAAVAQVTISPGDVATVRAAVAGVASGEIRVVRVPCSLEDGPPVVDDVW</sequence>
<evidence type="ECO:0000313" key="7">
    <source>
        <dbReference type="EMBL" id="GEA85757.1"/>
    </source>
</evidence>
<dbReference type="GO" id="GO:0005948">
    <property type="term" value="C:acetolactate synthase complex"/>
    <property type="evidence" value="ECO:0007669"/>
    <property type="project" value="TreeGrafter"/>
</dbReference>
<evidence type="ECO:0000259" key="6">
    <source>
        <dbReference type="Pfam" id="PF02776"/>
    </source>
</evidence>
<keyword evidence="2 3" id="KW-0786">Thiamine pyrophosphate</keyword>
<evidence type="ECO:0000259" key="5">
    <source>
        <dbReference type="Pfam" id="PF02775"/>
    </source>
</evidence>
<dbReference type="InterPro" id="IPR029035">
    <property type="entry name" value="DHS-like_NAD/FAD-binding_dom"/>
</dbReference>
<evidence type="ECO:0000259" key="4">
    <source>
        <dbReference type="Pfam" id="PF00205"/>
    </source>
</evidence>
<feature type="domain" description="Thiamine pyrophosphate enzyme TPP-binding" evidence="5">
    <location>
        <begin position="397"/>
        <end position="474"/>
    </location>
</feature>
<dbReference type="GO" id="GO:0009099">
    <property type="term" value="P:L-valine biosynthetic process"/>
    <property type="evidence" value="ECO:0007669"/>
    <property type="project" value="TreeGrafter"/>
</dbReference>
<protein>
    <recommendedName>
        <fullName evidence="9">Acetolactate synthase</fullName>
    </recommendedName>
</protein>
<proteinExistence type="inferred from homology"/>
<dbReference type="GO" id="GO:0030976">
    <property type="term" value="F:thiamine pyrophosphate binding"/>
    <property type="evidence" value="ECO:0007669"/>
    <property type="project" value="InterPro"/>
</dbReference>
<evidence type="ECO:0000313" key="8">
    <source>
        <dbReference type="Proteomes" id="UP000320461"/>
    </source>
</evidence>
<dbReference type="InterPro" id="IPR045229">
    <property type="entry name" value="TPP_enz"/>
</dbReference>
<dbReference type="RefSeq" id="WP_141371582.1">
    <property type="nucleotide sequence ID" value="NZ_BJLQ01000047.1"/>
</dbReference>
<dbReference type="InterPro" id="IPR012000">
    <property type="entry name" value="Thiamin_PyroP_enz_cen_dom"/>
</dbReference>
<dbReference type="PANTHER" id="PTHR18968">
    <property type="entry name" value="THIAMINE PYROPHOSPHATE ENZYMES"/>
    <property type="match status" value="1"/>
</dbReference>
<dbReference type="SUPFAM" id="SSF52518">
    <property type="entry name" value="Thiamin diphosphate-binding fold (THDP-binding)"/>
    <property type="match status" value="2"/>
</dbReference>
<dbReference type="CDD" id="cd00568">
    <property type="entry name" value="TPP_enzymes"/>
    <property type="match status" value="1"/>
</dbReference>
<feature type="domain" description="Thiamine pyrophosphate enzyme central" evidence="4">
    <location>
        <begin position="199"/>
        <end position="319"/>
    </location>
</feature>
<dbReference type="GO" id="GO:0050660">
    <property type="term" value="F:flavin adenine dinucleotide binding"/>
    <property type="evidence" value="ECO:0007669"/>
    <property type="project" value="TreeGrafter"/>
</dbReference>
<dbReference type="EMBL" id="BJLQ01000047">
    <property type="protein sequence ID" value="GEA85757.1"/>
    <property type="molecule type" value="Genomic_DNA"/>
</dbReference>
<dbReference type="InterPro" id="IPR011766">
    <property type="entry name" value="TPP_enzyme_TPP-bd"/>
</dbReference>
<evidence type="ECO:0000256" key="3">
    <source>
        <dbReference type="RuleBase" id="RU362132"/>
    </source>
</evidence>
<dbReference type="InterPro" id="IPR029061">
    <property type="entry name" value="THDP-binding"/>
</dbReference>
<dbReference type="Pfam" id="PF02776">
    <property type="entry name" value="TPP_enzyme_N"/>
    <property type="match status" value="1"/>
</dbReference>
<dbReference type="GO" id="GO:0009097">
    <property type="term" value="P:isoleucine biosynthetic process"/>
    <property type="evidence" value="ECO:0007669"/>
    <property type="project" value="TreeGrafter"/>
</dbReference>
<organism evidence="7 8">
    <name type="scientific">Cellulomonas gelida</name>
    <dbReference type="NCBI Taxonomy" id="1712"/>
    <lineage>
        <taxon>Bacteria</taxon>
        <taxon>Bacillati</taxon>
        <taxon>Actinomycetota</taxon>
        <taxon>Actinomycetes</taxon>
        <taxon>Micrococcales</taxon>
        <taxon>Cellulomonadaceae</taxon>
        <taxon>Cellulomonas</taxon>
    </lineage>
</organism>
<keyword evidence="8" id="KW-1185">Reference proteome</keyword>
<dbReference type="SUPFAM" id="SSF52467">
    <property type="entry name" value="DHS-like NAD/FAD-binding domain"/>
    <property type="match status" value="1"/>
</dbReference>
<comment type="similarity">
    <text evidence="1 3">Belongs to the TPP enzyme family.</text>
</comment>
<accession>A0A4Y3KP86</accession>
<evidence type="ECO:0008006" key="9">
    <source>
        <dbReference type="Google" id="ProtNLM"/>
    </source>
</evidence>
<dbReference type="InterPro" id="IPR012001">
    <property type="entry name" value="Thiamin_PyroP_enz_TPP-bd_dom"/>
</dbReference>
<evidence type="ECO:0000256" key="2">
    <source>
        <dbReference type="ARBA" id="ARBA00023052"/>
    </source>
</evidence>
<comment type="caution">
    <text evidence="7">The sequence shown here is derived from an EMBL/GenBank/DDBJ whole genome shotgun (WGS) entry which is preliminary data.</text>
</comment>
<dbReference type="Gene3D" id="3.40.50.970">
    <property type="match status" value="2"/>
</dbReference>
<dbReference type="Pfam" id="PF00205">
    <property type="entry name" value="TPP_enzyme_M"/>
    <property type="match status" value="1"/>
</dbReference>